<evidence type="ECO:0000259" key="2">
    <source>
        <dbReference type="Pfam" id="PF01156"/>
    </source>
</evidence>
<dbReference type="AlphaFoldDB" id="A0A840AUY8"/>
<dbReference type="Proteomes" id="UP000553963">
    <property type="component" value="Unassembled WGS sequence"/>
</dbReference>
<proteinExistence type="predicted"/>
<accession>A0A840AUY8</accession>
<dbReference type="SUPFAM" id="SSF53590">
    <property type="entry name" value="Nucleoside hydrolase"/>
    <property type="match status" value="1"/>
</dbReference>
<keyword evidence="4" id="KW-1185">Reference proteome</keyword>
<comment type="caution">
    <text evidence="3">The sequence shown here is derived from an EMBL/GenBank/DDBJ whole genome shotgun (WGS) entry which is preliminary data.</text>
</comment>
<sequence length="341" mass="36545">MTNANRAGGAGGWKWRLTALLALMVPLAGVTAPAAQAGPAIEKCVVIDNDFDIDDMMAIAAVIGNRHVAAIVNTEGVSTAQSGASAASRLIAEPSERAIPVIIGADSHRSEADIRKNWPWLLYFRASMGRVNDLLTAPLPPSRRPLRDFVAELSRATADCRRIDLLITGPYTSFIRYSAALAPKLDHVVISGKPIGDPTLKPGQYLFNCGYDLRACRIAMKQLRGTKTSWVNISEAANPPYAPSLGMVQGLRADGLPGALKAALMANQHTWDPAKVPVSAGGPGGQTFMWDQTAAMYLLHPERFAPVGAHYGPRPSGPNALSPAGLHRLWTRDVNAARRYQ</sequence>
<dbReference type="InterPro" id="IPR036452">
    <property type="entry name" value="Ribo_hydro-like"/>
</dbReference>
<dbReference type="Pfam" id="PF01156">
    <property type="entry name" value="IU_nuc_hydro"/>
    <property type="match status" value="1"/>
</dbReference>
<organism evidence="3 4">
    <name type="scientific">Kaistia hirudinis</name>
    <dbReference type="NCBI Taxonomy" id="1293440"/>
    <lineage>
        <taxon>Bacteria</taxon>
        <taxon>Pseudomonadati</taxon>
        <taxon>Pseudomonadota</taxon>
        <taxon>Alphaproteobacteria</taxon>
        <taxon>Hyphomicrobiales</taxon>
        <taxon>Kaistiaceae</taxon>
        <taxon>Kaistia</taxon>
    </lineage>
</organism>
<dbReference type="RefSeq" id="WP_183400221.1">
    <property type="nucleotide sequence ID" value="NZ_JACIDS010000004.1"/>
</dbReference>
<keyword evidence="3" id="KW-0378">Hydrolase</keyword>
<feature type="chain" id="PRO_5033025396" evidence="1">
    <location>
        <begin position="38"/>
        <end position="341"/>
    </location>
</feature>
<dbReference type="Gene3D" id="3.90.245.10">
    <property type="entry name" value="Ribonucleoside hydrolase-like"/>
    <property type="match status" value="1"/>
</dbReference>
<evidence type="ECO:0000313" key="3">
    <source>
        <dbReference type="EMBL" id="MBB3932611.1"/>
    </source>
</evidence>
<reference evidence="3 4" key="1">
    <citation type="submission" date="2020-08" db="EMBL/GenBank/DDBJ databases">
        <title>Genomic Encyclopedia of Type Strains, Phase IV (KMG-IV): sequencing the most valuable type-strain genomes for metagenomic binning, comparative biology and taxonomic classification.</title>
        <authorList>
            <person name="Goeker M."/>
        </authorList>
    </citation>
    <scope>NUCLEOTIDE SEQUENCE [LARGE SCALE GENOMIC DNA]</scope>
    <source>
        <strain evidence="3 4">DSM 25966</strain>
    </source>
</reference>
<dbReference type="GO" id="GO:0016799">
    <property type="term" value="F:hydrolase activity, hydrolyzing N-glycosyl compounds"/>
    <property type="evidence" value="ECO:0007669"/>
    <property type="project" value="InterPro"/>
</dbReference>
<gene>
    <name evidence="3" type="ORF">GGR25_003669</name>
</gene>
<dbReference type="InterPro" id="IPR001910">
    <property type="entry name" value="Inosine/uridine_hydrolase_dom"/>
</dbReference>
<protein>
    <submittedName>
        <fullName evidence="3">Inosine-uridine nucleoside N-ribohydrolase</fullName>
    </submittedName>
</protein>
<feature type="signal peptide" evidence="1">
    <location>
        <begin position="1"/>
        <end position="37"/>
    </location>
</feature>
<name>A0A840AUY8_9HYPH</name>
<keyword evidence="1" id="KW-0732">Signal</keyword>
<dbReference type="EMBL" id="JACIDS010000004">
    <property type="protein sequence ID" value="MBB3932611.1"/>
    <property type="molecule type" value="Genomic_DNA"/>
</dbReference>
<evidence type="ECO:0000313" key="4">
    <source>
        <dbReference type="Proteomes" id="UP000553963"/>
    </source>
</evidence>
<evidence type="ECO:0000256" key="1">
    <source>
        <dbReference type="SAM" id="SignalP"/>
    </source>
</evidence>
<feature type="domain" description="Inosine/uridine-preferring nucleoside hydrolase" evidence="2">
    <location>
        <begin position="45"/>
        <end position="304"/>
    </location>
</feature>